<protein>
    <submittedName>
        <fullName evidence="2">Uncharacterized protein</fullName>
    </submittedName>
</protein>
<dbReference type="AlphaFoldDB" id="A0A915JTL0"/>
<organism evidence="1 2">
    <name type="scientific">Romanomermis culicivorax</name>
    <name type="common">Nematode worm</name>
    <dbReference type="NCBI Taxonomy" id="13658"/>
    <lineage>
        <taxon>Eukaryota</taxon>
        <taxon>Metazoa</taxon>
        <taxon>Ecdysozoa</taxon>
        <taxon>Nematoda</taxon>
        <taxon>Enoplea</taxon>
        <taxon>Dorylaimia</taxon>
        <taxon>Mermithida</taxon>
        <taxon>Mermithoidea</taxon>
        <taxon>Mermithidae</taxon>
        <taxon>Romanomermis</taxon>
    </lineage>
</organism>
<proteinExistence type="predicted"/>
<reference evidence="2" key="1">
    <citation type="submission" date="2022-11" db="UniProtKB">
        <authorList>
            <consortium name="WormBaseParasite"/>
        </authorList>
    </citation>
    <scope>IDENTIFICATION</scope>
</reference>
<dbReference type="WBParaSite" id="nRc.2.0.1.t29433-RA">
    <property type="protein sequence ID" value="nRc.2.0.1.t29433-RA"/>
    <property type="gene ID" value="nRc.2.0.1.g29433"/>
</dbReference>
<sequence length="209" mass="23745">MPGDHIFDRHQPLVTLVSKNYSISNYDEFFHDLGLDHLSKSYRRVSTLINKLTPPEIESFATVAWVLKFVSLLNNLATHCLYGYGVLTEERFLFNETDADFPDGKMHYELGDGDGSVSTISAKGCLKWKNKQRELVHERDYNDQFPANHSKSYAMYGRARFGAAISASLLRYRRLSDSPGYFCASYFSSGHFCASHFGASCFGTKLRSY</sequence>
<evidence type="ECO:0000313" key="2">
    <source>
        <dbReference type="WBParaSite" id="nRc.2.0.1.t29433-RA"/>
    </source>
</evidence>
<evidence type="ECO:0000313" key="1">
    <source>
        <dbReference type="Proteomes" id="UP000887565"/>
    </source>
</evidence>
<keyword evidence="1" id="KW-1185">Reference proteome</keyword>
<name>A0A915JTL0_ROMCU</name>
<accession>A0A915JTL0</accession>
<dbReference type="Proteomes" id="UP000887565">
    <property type="component" value="Unplaced"/>
</dbReference>